<dbReference type="InterPro" id="IPR038249">
    <property type="entry name" value="PolIII_tau_V_sf"/>
</dbReference>
<dbReference type="Gene3D" id="1.20.272.10">
    <property type="match status" value="1"/>
</dbReference>
<dbReference type="InterPro" id="IPR012763">
    <property type="entry name" value="DNA_pol_III_sug/sutau_N"/>
</dbReference>
<evidence type="ECO:0000256" key="10">
    <source>
        <dbReference type="ARBA" id="ARBA00022932"/>
    </source>
</evidence>
<protein>
    <recommendedName>
        <fullName evidence="2">DNA-directed DNA polymerase</fullName>
        <ecNumber evidence="2">2.7.7.7</ecNumber>
    </recommendedName>
</protein>
<dbReference type="EC" id="2.7.7.7" evidence="2"/>
<feature type="compositionally biased region" description="Acidic residues" evidence="12">
    <location>
        <begin position="612"/>
        <end position="624"/>
    </location>
</feature>
<dbReference type="InterPro" id="IPR008921">
    <property type="entry name" value="DNA_pol3_clamp-load_cplx_C"/>
</dbReference>
<organism evidence="14 15">
    <name type="scientific">Derxia gummosa DSM 723</name>
    <dbReference type="NCBI Taxonomy" id="1121388"/>
    <lineage>
        <taxon>Bacteria</taxon>
        <taxon>Pseudomonadati</taxon>
        <taxon>Pseudomonadota</taxon>
        <taxon>Betaproteobacteria</taxon>
        <taxon>Burkholderiales</taxon>
        <taxon>Alcaligenaceae</taxon>
        <taxon>Derxia</taxon>
    </lineage>
</organism>
<evidence type="ECO:0000259" key="13">
    <source>
        <dbReference type="SMART" id="SM00382"/>
    </source>
</evidence>
<keyword evidence="10" id="KW-0239">DNA-directed DNA polymerase</keyword>
<dbReference type="Gene3D" id="3.40.50.300">
    <property type="entry name" value="P-loop containing nucleotide triphosphate hydrolases"/>
    <property type="match status" value="1"/>
</dbReference>
<feature type="compositionally biased region" description="Acidic residues" evidence="12">
    <location>
        <begin position="638"/>
        <end position="647"/>
    </location>
</feature>
<feature type="compositionally biased region" description="Low complexity" evidence="12">
    <location>
        <begin position="563"/>
        <end position="591"/>
    </location>
</feature>
<reference evidence="15" key="3">
    <citation type="submission" date="2025-08" db="UniProtKB">
        <authorList>
            <consortium name="RefSeq"/>
        </authorList>
    </citation>
    <scope>IDENTIFICATION</scope>
</reference>
<feature type="compositionally biased region" description="Low complexity" evidence="12">
    <location>
        <begin position="649"/>
        <end position="663"/>
    </location>
</feature>
<evidence type="ECO:0000256" key="4">
    <source>
        <dbReference type="ARBA" id="ARBA00022695"/>
    </source>
</evidence>
<dbReference type="FunFam" id="1.20.272.10:FF:000003">
    <property type="entry name" value="DNA polymerase III subunit gamma/tau"/>
    <property type="match status" value="1"/>
</dbReference>
<keyword evidence="4" id="KW-0548">Nucleotidyltransferase</keyword>
<evidence type="ECO:0000256" key="12">
    <source>
        <dbReference type="SAM" id="MobiDB-lite"/>
    </source>
</evidence>
<dbReference type="RefSeq" id="WP_028310789.1">
    <property type="nucleotide sequence ID" value="NZ_AXWS01000008.1"/>
</dbReference>
<dbReference type="GO" id="GO:0003887">
    <property type="term" value="F:DNA-directed DNA polymerase activity"/>
    <property type="evidence" value="ECO:0007669"/>
    <property type="project" value="UniProtKB-KW"/>
</dbReference>
<dbReference type="PANTHER" id="PTHR11669:SF0">
    <property type="entry name" value="PROTEIN STICHEL-LIKE 2"/>
    <property type="match status" value="1"/>
</dbReference>
<dbReference type="SUPFAM" id="SSF48019">
    <property type="entry name" value="post-AAA+ oligomerization domain-like"/>
    <property type="match status" value="1"/>
</dbReference>
<dbReference type="CDD" id="cd00009">
    <property type="entry name" value="AAA"/>
    <property type="match status" value="1"/>
</dbReference>
<dbReference type="PANTHER" id="PTHR11669">
    <property type="entry name" value="REPLICATION FACTOR C / DNA POLYMERASE III GAMMA-TAU SUBUNIT"/>
    <property type="match status" value="1"/>
</dbReference>
<dbReference type="Pfam" id="PF22608">
    <property type="entry name" value="DNAX_ATPase_lid"/>
    <property type="match status" value="1"/>
</dbReference>
<sequence>MSYLVLARKYRSRNFAEVVGQEHVVRALRHALEQKRLHHAWLFTGTRGVGKTTLSRILAKALNCVGADGQGDITPEPCGVCEACRAIDAGRFVDYVEMDAASNRGVEEMTALLERSVYAPTNARFKVFMIDEVHMLSNHAFNAMLKTLEEPPAHLKFILATTDPQKVPVTVLSRCLQFNLKQMPPGHIVEHLGNVLGAEGIPFEPNALRLLSQAAHGSMRDALSLTDQAIAYSAGPVAEATVRAMLGAIDTGYLVRIADALLAEDGATLMAIVAEMAERSVGYAGALQELALLFQRVALVRMVPAALPDDLPEVDDIRRLAAAFDPQEAQLHYDIAIRGRRDLPLAPDERAGFEMTLLRMLAFRPARSGETVTVSGGGSAPVAPPPSRPAALVAPSPASTTVARVAVPKPAPMPAIAPAPVGSTSPDARTGRVAPAAVEAAAVEAAPAKLPAEPIAPEAMPASEASASAAAPADAGIPFDPPYVARATVTPAAASPATVPQQRVPAPSVDDRPAPADIAAPMSALGRGLPARDADGEGWSAPRPASGNAKAVLDLLKGRGSGAAIRRPAPAPAQAQAASAPSDAVPALPAAQPRPTQGAVPGTVAQPADLPSYDEDDPGYDDSCDTSSADAGYLPDIDPSDYADWPDDGAAARGATRGNGAFGERAGGQTGWTASAGQRRPPRAPSPAVAALLAIDDWPSYASELDLKGLPRELARQTELVTIEGDTLRLRVENPALGEAAIANRLVAALRERSGKPVRLVIETGPVTDSAGLRRIAANAERQREAEDGFLNDPFVKTLLEHGATIVPGSIKPLEDSR</sequence>
<evidence type="ECO:0000313" key="14">
    <source>
        <dbReference type="Proteomes" id="UP000675920"/>
    </source>
</evidence>
<dbReference type="SMART" id="SM00382">
    <property type="entry name" value="AAA"/>
    <property type="match status" value="1"/>
</dbReference>
<evidence type="ECO:0000256" key="6">
    <source>
        <dbReference type="ARBA" id="ARBA00022723"/>
    </source>
</evidence>
<dbReference type="GO" id="GO:0005524">
    <property type="term" value="F:ATP binding"/>
    <property type="evidence" value="ECO:0007669"/>
    <property type="project" value="UniProtKB-KW"/>
</dbReference>
<evidence type="ECO:0000256" key="9">
    <source>
        <dbReference type="ARBA" id="ARBA00022840"/>
    </source>
</evidence>
<dbReference type="SUPFAM" id="SSF52540">
    <property type="entry name" value="P-loop containing nucleoside triphosphate hydrolases"/>
    <property type="match status" value="1"/>
</dbReference>
<dbReference type="FunFam" id="3.40.50.300:FF:000014">
    <property type="entry name" value="DNA polymerase III subunit gamma/tau"/>
    <property type="match status" value="1"/>
</dbReference>
<evidence type="ECO:0000256" key="7">
    <source>
        <dbReference type="ARBA" id="ARBA00022741"/>
    </source>
</evidence>
<keyword evidence="3" id="KW-0808">Transferase</keyword>
<feature type="region of interest" description="Disordered" evidence="12">
    <location>
        <begin position="492"/>
        <end position="546"/>
    </location>
</feature>
<evidence type="ECO:0000256" key="11">
    <source>
        <dbReference type="ARBA" id="ARBA00049244"/>
    </source>
</evidence>
<keyword evidence="6" id="KW-0479">Metal-binding</keyword>
<feature type="region of interest" description="Disordered" evidence="12">
    <location>
        <begin position="563"/>
        <end position="685"/>
    </location>
</feature>
<reference evidence="15" key="1">
    <citation type="journal article" date="1997" name="J. Bacteriol.">
        <title>Conservation of the Escherichia coli dnaX programmed ribosomal frameshift signal in Salmonella typhimurium.</title>
        <authorList>
            <person name="Blinkova A."/>
            <person name="Burkart M.F."/>
            <person name="Owens T.D."/>
            <person name="Walker J.R."/>
        </authorList>
    </citation>
    <scope>NUCLEOTIDE SEQUENCE</scope>
</reference>
<comment type="similarity">
    <text evidence="1">Belongs to the DnaX/STICHEL family.</text>
</comment>
<evidence type="ECO:0000256" key="3">
    <source>
        <dbReference type="ARBA" id="ARBA00022679"/>
    </source>
</evidence>
<feature type="domain" description="AAA+ ATPase" evidence="13">
    <location>
        <begin position="37"/>
        <end position="184"/>
    </location>
</feature>
<name>A0A8B6X262_9BURK</name>
<evidence type="ECO:0000256" key="5">
    <source>
        <dbReference type="ARBA" id="ARBA00022705"/>
    </source>
</evidence>
<dbReference type="InterPro" id="IPR022754">
    <property type="entry name" value="DNA_pol_III_gamma-3"/>
</dbReference>
<dbReference type="NCBIfam" id="TIGR02397">
    <property type="entry name" value="dnaX_nterm"/>
    <property type="match status" value="1"/>
</dbReference>
<reference evidence="15" key="2">
    <citation type="journal article" date="1997" name="J. Biol. Chem.">
        <title>Thermus thermophilis dnaX homolog encoding gamma- and tau-like proteins of the chromosomal replicase.</title>
        <authorList>
            <person name="Yurieva O."/>
            <person name="Skangalis M."/>
            <person name="Kuriyan J."/>
            <person name="O'Donnell M."/>
        </authorList>
    </citation>
    <scope>NUCLEOTIDE SEQUENCE</scope>
</reference>
<dbReference type="Gene3D" id="1.10.8.60">
    <property type="match status" value="1"/>
</dbReference>
<evidence type="ECO:0000313" key="15">
    <source>
        <dbReference type="RefSeq" id="WP_028310789.1"/>
    </source>
</evidence>
<proteinExistence type="inferred from homology"/>
<evidence type="ECO:0000256" key="1">
    <source>
        <dbReference type="ARBA" id="ARBA00006360"/>
    </source>
</evidence>
<keyword evidence="8" id="KW-0862">Zinc</keyword>
<keyword evidence="5" id="KW-0235">DNA replication</keyword>
<dbReference type="CDD" id="cd18137">
    <property type="entry name" value="HLD_clamp_pol_III_gamma_tau"/>
    <property type="match status" value="1"/>
</dbReference>
<keyword evidence="7" id="KW-0547">Nucleotide-binding</keyword>
<dbReference type="GO" id="GO:0046872">
    <property type="term" value="F:metal ion binding"/>
    <property type="evidence" value="ECO:0007669"/>
    <property type="project" value="UniProtKB-KW"/>
</dbReference>
<evidence type="ECO:0000256" key="8">
    <source>
        <dbReference type="ARBA" id="ARBA00022833"/>
    </source>
</evidence>
<comment type="catalytic activity">
    <reaction evidence="11">
        <text>DNA(n) + a 2'-deoxyribonucleoside 5'-triphosphate = DNA(n+1) + diphosphate</text>
        <dbReference type="Rhea" id="RHEA:22508"/>
        <dbReference type="Rhea" id="RHEA-COMP:17339"/>
        <dbReference type="Rhea" id="RHEA-COMP:17340"/>
        <dbReference type="ChEBI" id="CHEBI:33019"/>
        <dbReference type="ChEBI" id="CHEBI:61560"/>
        <dbReference type="ChEBI" id="CHEBI:173112"/>
        <dbReference type="EC" id="2.7.7.7"/>
    </reaction>
</comment>
<dbReference type="Pfam" id="PF13177">
    <property type="entry name" value="DNA_pol3_delta2"/>
    <property type="match status" value="1"/>
</dbReference>
<accession>A0A8B6X262</accession>
<keyword evidence="9" id="KW-0067">ATP-binding</keyword>
<dbReference type="GO" id="GO:0006261">
    <property type="term" value="P:DNA-templated DNA replication"/>
    <property type="evidence" value="ECO:0007669"/>
    <property type="project" value="TreeGrafter"/>
</dbReference>
<dbReference type="Proteomes" id="UP000675920">
    <property type="component" value="Unplaced"/>
</dbReference>
<evidence type="ECO:0000256" key="2">
    <source>
        <dbReference type="ARBA" id="ARBA00012417"/>
    </source>
</evidence>
<dbReference type="Pfam" id="PF12169">
    <property type="entry name" value="DNA_pol3_gamma3"/>
    <property type="match status" value="1"/>
</dbReference>
<dbReference type="GO" id="GO:0009360">
    <property type="term" value="C:DNA polymerase III complex"/>
    <property type="evidence" value="ECO:0007669"/>
    <property type="project" value="InterPro"/>
</dbReference>
<dbReference type="InterPro" id="IPR050238">
    <property type="entry name" value="DNA_Rep/Repair_Clamp_Loader"/>
</dbReference>
<dbReference type="AlphaFoldDB" id="A0A8B6X262"/>
<dbReference type="GO" id="GO:0003677">
    <property type="term" value="F:DNA binding"/>
    <property type="evidence" value="ECO:0007669"/>
    <property type="project" value="InterPro"/>
</dbReference>
<dbReference type="InterPro" id="IPR045085">
    <property type="entry name" value="HLD_clamp_pol_III_gamma_tau"/>
</dbReference>
<dbReference type="FunFam" id="1.10.8.60:FF:000013">
    <property type="entry name" value="DNA polymerase III subunit gamma/tau"/>
    <property type="match status" value="1"/>
</dbReference>
<dbReference type="InterPro" id="IPR027417">
    <property type="entry name" value="P-loop_NTPase"/>
</dbReference>
<gene>
    <name evidence="15" type="primary">dnaX</name>
</gene>
<feature type="region of interest" description="Disordered" evidence="12">
    <location>
        <begin position="372"/>
        <end position="394"/>
    </location>
</feature>
<keyword evidence="14" id="KW-1185">Reference proteome</keyword>
<dbReference type="InterPro" id="IPR003593">
    <property type="entry name" value="AAA+_ATPase"/>
</dbReference>
<dbReference type="OrthoDB" id="9810148at2"/>
<dbReference type="Gene3D" id="3.30.300.150">
    <property type="entry name" value="DNA polymerase III, tau subunit, domain V"/>
    <property type="match status" value="1"/>
</dbReference>